<keyword evidence="3" id="KW-1185">Reference proteome</keyword>
<evidence type="ECO:0000313" key="3">
    <source>
        <dbReference type="Proteomes" id="UP001321543"/>
    </source>
</evidence>
<dbReference type="EMBL" id="AP027728">
    <property type="protein sequence ID" value="BDZ39793.1"/>
    <property type="molecule type" value="Genomic_DNA"/>
</dbReference>
<dbReference type="InterPro" id="IPR051049">
    <property type="entry name" value="Dienelactone_hydrolase-like"/>
</dbReference>
<reference evidence="3" key="1">
    <citation type="journal article" date="2019" name="Int. J. Syst. Evol. Microbiol.">
        <title>The Global Catalogue of Microorganisms (GCM) 10K type strain sequencing project: providing services to taxonomists for standard genome sequencing and annotation.</title>
        <authorList>
            <consortium name="The Broad Institute Genomics Platform"/>
            <consortium name="The Broad Institute Genome Sequencing Center for Infectious Disease"/>
            <person name="Wu L."/>
            <person name="Ma J."/>
        </authorList>
    </citation>
    <scope>NUCLEOTIDE SEQUENCE [LARGE SCALE GENOMIC DNA]</scope>
    <source>
        <strain evidence="3">NBRC 106310</strain>
    </source>
</reference>
<protein>
    <submittedName>
        <fullName evidence="2">Hydrolase</fullName>
    </submittedName>
</protein>
<dbReference type="GO" id="GO:0016787">
    <property type="term" value="F:hydrolase activity"/>
    <property type="evidence" value="ECO:0007669"/>
    <property type="project" value="UniProtKB-KW"/>
</dbReference>
<feature type="domain" description="Dienelactone hydrolase" evidence="1">
    <location>
        <begin position="16"/>
        <end position="245"/>
    </location>
</feature>
<sequence>MPISRIEIRTADGVAEALVARPDADPTTNLPGVLFYMDAFALRPQIETMMQRIADWGYVVLAPNVFYRSGTIDDIAPTADLRIPENREAAFATIAPILSAHTSAQAATDADAYIATLDDLGADPISTTGYCMGGRLALRASARHPERIDAVGMFHVGGLVTDAEDSPHLSIPNVRARVLAGYADHDRSMTPDAIATVDALFEASGIAHDTSIRSGAPHGYTMADTSSYDEAAAEWHFTRLREWLAG</sequence>
<dbReference type="Gene3D" id="3.40.50.1820">
    <property type="entry name" value="alpha/beta hydrolase"/>
    <property type="match status" value="1"/>
</dbReference>
<name>A0ABM8FVL7_9MICO</name>
<dbReference type="Pfam" id="PF01738">
    <property type="entry name" value="DLH"/>
    <property type="match status" value="1"/>
</dbReference>
<dbReference type="InterPro" id="IPR002925">
    <property type="entry name" value="Dienelactn_hydro"/>
</dbReference>
<dbReference type="SUPFAM" id="SSF53474">
    <property type="entry name" value="alpha/beta-Hydrolases"/>
    <property type="match status" value="1"/>
</dbReference>
<dbReference type="PANTHER" id="PTHR46623:SF10">
    <property type="entry name" value="CARBOXYMETHYLENEBUTENOLIDASE HOMOLOG"/>
    <property type="match status" value="1"/>
</dbReference>
<evidence type="ECO:0000313" key="2">
    <source>
        <dbReference type="EMBL" id="BDZ39793.1"/>
    </source>
</evidence>
<accession>A0ABM8FVL7</accession>
<organism evidence="2 3">
    <name type="scientific">Microbacterium suwonense</name>
    <dbReference type="NCBI Taxonomy" id="683047"/>
    <lineage>
        <taxon>Bacteria</taxon>
        <taxon>Bacillati</taxon>
        <taxon>Actinomycetota</taxon>
        <taxon>Actinomycetes</taxon>
        <taxon>Micrococcales</taxon>
        <taxon>Microbacteriaceae</taxon>
        <taxon>Microbacterium</taxon>
    </lineage>
</organism>
<evidence type="ECO:0000259" key="1">
    <source>
        <dbReference type="Pfam" id="PF01738"/>
    </source>
</evidence>
<dbReference type="Proteomes" id="UP001321543">
    <property type="component" value="Chromosome"/>
</dbReference>
<dbReference type="InterPro" id="IPR029058">
    <property type="entry name" value="AB_hydrolase_fold"/>
</dbReference>
<keyword evidence="2" id="KW-0378">Hydrolase</keyword>
<dbReference type="RefSeq" id="WP_286300197.1">
    <property type="nucleotide sequence ID" value="NZ_AP027728.1"/>
</dbReference>
<dbReference type="PANTHER" id="PTHR46623">
    <property type="entry name" value="CARBOXYMETHYLENEBUTENOLIDASE-RELATED"/>
    <property type="match status" value="1"/>
</dbReference>
<proteinExistence type="predicted"/>
<gene>
    <name evidence="2" type="ORF">GCM10025863_24070</name>
</gene>